<comment type="caution">
    <text evidence="2">The sequence shown here is derived from an EMBL/GenBank/DDBJ whole genome shotgun (WGS) entry which is preliminary data.</text>
</comment>
<organism evidence="2 3">
    <name type="scientific">Anaeramoeba flamelloides</name>
    <dbReference type="NCBI Taxonomy" id="1746091"/>
    <lineage>
        <taxon>Eukaryota</taxon>
        <taxon>Metamonada</taxon>
        <taxon>Anaeramoebidae</taxon>
        <taxon>Anaeramoeba</taxon>
    </lineage>
</organism>
<feature type="transmembrane region" description="Helical" evidence="1">
    <location>
        <begin position="118"/>
        <end position="144"/>
    </location>
</feature>
<evidence type="ECO:0000313" key="2">
    <source>
        <dbReference type="EMBL" id="KAJ6227541.1"/>
    </source>
</evidence>
<dbReference type="EMBL" id="JAOAOG010000334">
    <property type="protein sequence ID" value="KAJ6227541.1"/>
    <property type="molecule type" value="Genomic_DNA"/>
</dbReference>
<feature type="transmembrane region" description="Helical" evidence="1">
    <location>
        <begin position="43"/>
        <end position="68"/>
    </location>
</feature>
<protein>
    <submittedName>
        <fullName evidence="2">Uncharacterized protein</fullName>
    </submittedName>
</protein>
<name>A0ABQ8X4S0_9EUKA</name>
<proteinExistence type="predicted"/>
<keyword evidence="1" id="KW-0472">Membrane</keyword>
<dbReference type="Proteomes" id="UP001150062">
    <property type="component" value="Unassembled WGS sequence"/>
</dbReference>
<keyword evidence="1" id="KW-0812">Transmembrane</keyword>
<sequence>MNSYKKKTFVLWSIVFLFCGSVFVLPSLLVAKSDFGKDCDKPLALWVIIANSALLLLIVFLGLFNYFIGEVFGTLVLFLLVLLIIFIFVWSIMGFRYSKNRNEVNECKKLVSVTFGNSIALCIFSGLFLCIGCVISCVAGGALLHQLKVVDKDY</sequence>
<accession>A0ABQ8X4S0</accession>
<reference evidence="2" key="1">
    <citation type="submission" date="2022-08" db="EMBL/GenBank/DDBJ databases">
        <title>Novel sulfate-reducing endosymbionts in the free-living metamonad Anaeramoeba.</title>
        <authorList>
            <person name="Jerlstrom-Hultqvist J."/>
            <person name="Cepicka I."/>
            <person name="Gallot-Lavallee L."/>
            <person name="Salas-Leiva D."/>
            <person name="Curtis B.A."/>
            <person name="Zahonova K."/>
            <person name="Pipaliya S."/>
            <person name="Dacks J."/>
            <person name="Roger A.J."/>
        </authorList>
    </citation>
    <scope>NUCLEOTIDE SEQUENCE</scope>
    <source>
        <strain evidence="2">Schooner1</strain>
    </source>
</reference>
<evidence type="ECO:0000256" key="1">
    <source>
        <dbReference type="SAM" id="Phobius"/>
    </source>
</evidence>
<feature type="transmembrane region" description="Helical" evidence="1">
    <location>
        <begin position="75"/>
        <end position="98"/>
    </location>
</feature>
<feature type="transmembrane region" description="Helical" evidence="1">
    <location>
        <begin position="9"/>
        <end position="31"/>
    </location>
</feature>
<keyword evidence="1" id="KW-1133">Transmembrane helix</keyword>
<keyword evidence="3" id="KW-1185">Reference proteome</keyword>
<evidence type="ECO:0000313" key="3">
    <source>
        <dbReference type="Proteomes" id="UP001150062"/>
    </source>
</evidence>
<gene>
    <name evidence="2" type="ORF">M0813_09780</name>
</gene>